<organism evidence="1">
    <name type="scientific">Rhizophora mucronata</name>
    <name type="common">Asiatic mangrove</name>
    <dbReference type="NCBI Taxonomy" id="61149"/>
    <lineage>
        <taxon>Eukaryota</taxon>
        <taxon>Viridiplantae</taxon>
        <taxon>Streptophyta</taxon>
        <taxon>Embryophyta</taxon>
        <taxon>Tracheophyta</taxon>
        <taxon>Spermatophyta</taxon>
        <taxon>Magnoliopsida</taxon>
        <taxon>eudicotyledons</taxon>
        <taxon>Gunneridae</taxon>
        <taxon>Pentapetalae</taxon>
        <taxon>rosids</taxon>
        <taxon>fabids</taxon>
        <taxon>Malpighiales</taxon>
        <taxon>Rhizophoraceae</taxon>
        <taxon>Rhizophora</taxon>
    </lineage>
</organism>
<evidence type="ECO:0000313" key="1">
    <source>
        <dbReference type="EMBL" id="MBX58545.1"/>
    </source>
</evidence>
<protein>
    <submittedName>
        <fullName evidence="1">Uncharacterized protein</fullName>
    </submittedName>
</protein>
<name>A0A2P2PV02_RHIMU</name>
<sequence length="29" mass="3298">MPCYGNADLLCLFDLLMEAAIAWNLVRQL</sequence>
<proteinExistence type="predicted"/>
<reference evidence="1" key="1">
    <citation type="submission" date="2018-02" db="EMBL/GenBank/DDBJ databases">
        <title>Rhizophora mucronata_Transcriptome.</title>
        <authorList>
            <person name="Meera S.P."/>
            <person name="Sreeshan A."/>
            <person name="Augustine A."/>
        </authorList>
    </citation>
    <scope>NUCLEOTIDE SEQUENCE</scope>
    <source>
        <tissue evidence="1">Leaf</tissue>
    </source>
</reference>
<dbReference type="EMBL" id="GGEC01078061">
    <property type="protein sequence ID" value="MBX58545.1"/>
    <property type="molecule type" value="Transcribed_RNA"/>
</dbReference>
<accession>A0A2P2PV02</accession>
<dbReference type="AlphaFoldDB" id="A0A2P2PV02"/>